<evidence type="ECO:0000313" key="5">
    <source>
        <dbReference type="Proteomes" id="UP001497392"/>
    </source>
</evidence>
<evidence type="ECO:0000259" key="3">
    <source>
        <dbReference type="Pfam" id="PF02826"/>
    </source>
</evidence>
<keyword evidence="5" id="KW-1185">Reference proteome</keyword>
<accession>A0ABP1G6U7</accession>
<dbReference type="PANTHER" id="PTHR43333">
    <property type="entry name" value="2-HACID_DH_C DOMAIN-CONTAINING PROTEIN"/>
    <property type="match status" value="1"/>
</dbReference>
<reference evidence="4 5" key="1">
    <citation type="submission" date="2024-06" db="EMBL/GenBank/DDBJ databases">
        <authorList>
            <person name="Kraege A."/>
            <person name="Thomma B."/>
        </authorList>
    </citation>
    <scope>NUCLEOTIDE SEQUENCE [LARGE SCALE GENOMIC DNA]</scope>
</reference>
<organism evidence="4 5">
    <name type="scientific">Coccomyxa viridis</name>
    <dbReference type="NCBI Taxonomy" id="1274662"/>
    <lineage>
        <taxon>Eukaryota</taxon>
        <taxon>Viridiplantae</taxon>
        <taxon>Chlorophyta</taxon>
        <taxon>core chlorophytes</taxon>
        <taxon>Trebouxiophyceae</taxon>
        <taxon>Trebouxiophyceae incertae sedis</taxon>
        <taxon>Coccomyxaceae</taxon>
        <taxon>Coccomyxa</taxon>
    </lineage>
</organism>
<evidence type="ECO:0000256" key="1">
    <source>
        <dbReference type="ARBA" id="ARBA00023002"/>
    </source>
</evidence>
<sequence>MRWIEHRLPTNVELVPIKGDGALPDAVSMIEFMITSGAEFPASQLKAIFAAAKSIKVVQTLSAGVNMVTPYVQPHMTLCNASGSHDVAVAEWCMAVILSRLRQLPAFWDAQQQSKWEPATKQMIQTGHPDVGPLDDLEGKEVLIIGHGSIGRALETRLLPFGARVAGIARTAREGVHSMSELKALLPKADIVVILVPLTPETHHLVDADFLATMKQGAMLVNAGRGPQVDTQALLAALQKGHITAALDVTDPEPLPADHPLWKAPGILITPHIGGAVKHMRARGYKFVLEQLDKYLAGEPLMNVRLHGY</sequence>
<evidence type="ECO:0000256" key="2">
    <source>
        <dbReference type="ARBA" id="ARBA00023027"/>
    </source>
</evidence>
<comment type="caution">
    <text evidence="4">The sequence shown here is derived from an EMBL/GenBank/DDBJ whole genome shotgun (WGS) entry which is preliminary data.</text>
</comment>
<dbReference type="Gene3D" id="3.40.50.720">
    <property type="entry name" value="NAD(P)-binding Rossmann-like Domain"/>
    <property type="match status" value="2"/>
</dbReference>
<dbReference type="Proteomes" id="UP001497392">
    <property type="component" value="Unassembled WGS sequence"/>
</dbReference>
<evidence type="ECO:0000313" key="4">
    <source>
        <dbReference type="EMBL" id="CAL5227040.1"/>
    </source>
</evidence>
<proteinExistence type="predicted"/>
<dbReference type="InterPro" id="IPR036291">
    <property type="entry name" value="NAD(P)-bd_dom_sf"/>
</dbReference>
<protein>
    <submittedName>
        <fullName evidence="4">G9937 protein</fullName>
    </submittedName>
</protein>
<dbReference type="CDD" id="cd12166">
    <property type="entry name" value="2-Hacid_dh_7"/>
    <property type="match status" value="1"/>
</dbReference>
<dbReference type="InterPro" id="IPR006140">
    <property type="entry name" value="D-isomer_DH_NAD-bd"/>
</dbReference>
<dbReference type="PANTHER" id="PTHR43333:SF1">
    <property type="entry name" value="D-ISOMER SPECIFIC 2-HYDROXYACID DEHYDROGENASE NAD-BINDING DOMAIN-CONTAINING PROTEIN"/>
    <property type="match status" value="1"/>
</dbReference>
<feature type="domain" description="D-isomer specific 2-hydroxyacid dehydrogenase NAD-binding" evidence="3">
    <location>
        <begin position="94"/>
        <end position="274"/>
    </location>
</feature>
<dbReference type="Pfam" id="PF02826">
    <property type="entry name" value="2-Hacid_dh_C"/>
    <property type="match status" value="1"/>
</dbReference>
<dbReference type="EMBL" id="CAXHTA020000017">
    <property type="protein sequence ID" value="CAL5227040.1"/>
    <property type="molecule type" value="Genomic_DNA"/>
</dbReference>
<dbReference type="SUPFAM" id="SSF51735">
    <property type="entry name" value="NAD(P)-binding Rossmann-fold domains"/>
    <property type="match status" value="1"/>
</dbReference>
<keyword evidence="2" id="KW-0520">NAD</keyword>
<gene>
    <name evidence="4" type="primary">g9937</name>
    <name evidence="4" type="ORF">VP750_LOCUS8946</name>
</gene>
<name>A0ABP1G6U7_9CHLO</name>
<keyword evidence="1" id="KW-0560">Oxidoreductase</keyword>